<name>A0A1V1P3X2_9BACT</name>
<reference evidence="2" key="1">
    <citation type="submission" date="2012-11" db="EMBL/GenBank/DDBJ databases">
        <authorList>
            <person name="Lucero-Rivera Y.E."/>
            <person name="Tovar-Ramirez D."/>
        </authorList>
    </citation>
    <scope>NUCLEOTIDE SEQUENCE [LARGE SCALE GENOMIC DNA]</scope>
    <source>
        <strain evidence="2">Araruama</strain>
    </source>
</reference>
<dbReference type="Proteomes" id="UP000189670">
    <property type="component" value="Unassembled WGS sequence"/>
</dbReference>
<sequence>MGIQYKFNILFTLYTLLILIRNRDFNNCGLDLSICKEIVQIHGGSIKANHSQCGGLQIVIDFPIEGGSNAR</sequence>
<dbReference type="InterPro" id="IPR036890">
    <property type="entry name" value="HATPase_C_sf"/>
</dbReference>
<comment type="caution">
    <text evidence="1">The sequence shown here is derived from an EMBL/GenBank/DDBJ whole genome shotgun (WGS) entry which is preliminary data.</text>
</comment>
<dbReference type="SUPFAM" id="SSF55874">
    <property type="entry name" value="ATPase domain of HSP90 chaperone/DNA topoisomerase II/histidine kinase"/>
    <property type="match status" value="1"/>
</dbReference>
<evidence type="ECO:0000313" key="2">
    <source>
        <dbReference type="Proteomes" id="UP000189670"/>
    </source>
</evidence>
<gene>
    <name evidence="1" type="ORF">OMM_09529</name>
</gene>
<organism evidence="1 2">
    <name type="scientific">Candidatus Magnetoglobus multicellularis str. Araruama</name>
    <dbReference type="NCBI Taxonomy" id="890399"/>
    <lineage>
        <taxon>Bacteria</taxon>
        <taxon>Pseudomonadati</taxon>
        <taxon>Thermodesulfobacteriota</taxon>
        <taxon>Desulfobacteria</taxon>
        <taxon>Desulfobacterales</taxon>
        <taxon>Desulfobacteraceae</taxon>
        <taxon>Candidatus Magnetoglobus</taxon>
    </lineage>
</organism>
<accession>A0A1V1P3X2</accession>
<proteinExistence type="predicted"/>
<dbReference type="AlphaFoldDB" id="A0A1V1P3X2"/>
<evidence type="ECO:0008006" key="3">
    <source>
        <dbReference type="Google" id="ProtNLM"/>
    </source>
</evidence>
<evidence type="ECO:0000313" key="1">
    <source>
        <dbReference type="EMBL" id="ETR69520.1"/>
    </source>
</evidence>
<dbReference type="EMBL" id="ATBP01000625">
    <property type="protein sequence ID" value="ETR69520.1"/>
    <property type="molecule type" value="Genomic_DNA"/>
</dbReference>
<protein>
    <recommendedName>
        <fullName evidence="3">Histidine kinase/HSP90-like ATPase domain-containing protein</fullName>
    </recommendedName>
</protein>
<dbReference type="Gene3D" id="3.30.565.10">
    <property type="entry name" value="Histidine kinase-like ATPase, C-terminal domain"/>
    <property type="match status" value="1"/>
</dbReference>